<dbReference type="EMBL" id="BMKF01000001">
    <property type="protein sequence ID" value="GGB57022.1"/>
    <property type="molecule type" value="Genomic_DNA"/>
</dbReference>
<evidence type="ECO:0000313" key="2">
    <source>
        <dbReference type="Proteomes" id="UP000628854"/>
    </source>
</evidence>
<keyword evidence="2" id="KW-1185">Reference proteome</keyword>
<sequence length="199" mass="21684">MKRRADITDMPPGRVLTLLAFHAALSSGLSFAKAAKKARIAESTGKLWAERLRFQRSDLAAETPQMRIERLNGWSLALNGLGRLEEAAACEAEARRVGRMLDRLAALEADARPGDDAASRVGVFLARVGPDPWTSWETVMAYFAGLRALGAELAPDGKATWPDGMPDGVDVPDWLPEAPWSVFDEKGWEEEVGGAIRLL</sequence>
<evidence type="ECO:0000313" key="1">
    <source>
        <dbReference type="EMBL" id="GGB57022.1"/>
    </source>
</evidence>
<protein>
    <submittedName>
        <fullName evidence="1">Uncharacterized protein</fullName>
    </submittedName>
</protein>
<proteinExistence type="predicted"/>
<comment type="caution">
    <text evidence="1">The sequence shown here is derived from an EMBL/GenBank/DDBJ whole genome shotgun (WGS) entry which is preliminary data.</text>
</comment>
<gene>
    <name evidence="1" type="ORF">GCM10011503_01740</name>
</gene>
<dbReference type="RefSeq" id="WP_084394034.1">
    <property type="nucleotide sequence ID" value="NZ_BMKF01000001.1"/>
</dbReference>
<organism evidence="1 2">
    <name type="scientific">Henriciella pelagia</name>
    <dbReference type="NCBI Taxonomy" id="1977912"/>
    <lineage>
        <taxon>Bacteria</taxon>
        <taxon>Pseudomonadati</taxon>
        <taxon>Pseudomonadota</taxon>
        <taxon>Alphaproteobacteria</taxon>
        <taxon>Hyphomonadales</taxon>
        <taxon>Hyphomonadaceae</taxon>
        <taxon>Henriciella</taxon>
    </lineage>
</organism>
<dbReference type="Proteomes" id="UP000628854">
    <property type="component" value="Unassembled WGS sequence"/>
</dbReference>
<accession>A0ABQ1J0C4</accession>
<name>A0ABQ1J0C4_9PROT</name>
<reference evidence="2" key="1">
    <citation type="journal article" date="2019" name="Int. J. Syst. Evol. Microbiol.">
        <title>The Global Catalogue of Microorganisms (GCM) 10K type strain sequencing project: providing services to taxonomists for standard genome sequencing and annotation.</title>
        <authorList>
            <consortium name="The Broad Institute Genomics Platform"/>
            <consortium name="The Broad Institute Genome Sequencing Center for Infectious Disease"/>
            <person name="Wu L."/>
            <person name="Ma J."/>
        </authorList>
    </citation>
    <scope>NUCLEOTIDE SEQUENCE [LARGE SCALE GENOMIC DNA]</scope>
    <source>
        <strain evidence="2">CGMCC 1.15928</strain>
    </source>
</reference>